<dbReference type="GeneID" id="106526587"/>
<feature type="compositionally biased region" description="Basic residues" evidence="1">
    <location>
        <begin position="171"/>
        <end position="186"/>
    </location>
</feature>
<dbReference type="Proteomes" id="UP000192220">
    <property type="component" value="Unplaced"/>
</dbReference>
<proteinExistence type="predicted"/>
<dbReference type="STRING" id="52670.A0A2I4C9M9"/>
<reference evidence="3" key="1">
    <citation type="submission" date="2025-08" db="UniProtKB">
        <authorList>
            <consortium name="RefSeq"/>
        </authorList>
    </citation>
    <scope>IDENTIFICATION</scope>
    <source>
        <strain evidence="3">Quisiro</strain>
        <tissue evidence="3">Liver</tissue>
    </source>
</reference>
<keyword evidence="2" id="KW-1185">Reference proteome</keyword>
<feature type="region of interest" description="Disordered" evidence="1">
    <location>
        <begin position="44"/>
        <end position="68"/>
    </location>
</feature>
<feature type="compositionally biased region" description="Basic and acidic residues" evidence="1">
    <location>
        <begin position="215"/>
        <end position="225"/>
    </location>
</feature>
<dbReference type="InParanoid" id="A0A2I4C9M9"/>
<accession>A0A2I4C9M9</accession>
<gene>
    <name evidence="3" type="primary">LOC106526587</name>
</gene>
<evidence type="ECO:0000313" key="3">
    <source>
        <dbReference type="RefSeq" id="XP_013876681.1"/>
    </source>
</evidence>
<name>A0A2I4C9M9_AUSLI</name>
<dbReference type="RefSeq" id="XP_013876681.1">
    <property type="nucleotide sequence ID" value="XM_014021227.1"/>
</dbReference>
<feature type="compositionally biased region" description="Acidic residues" evidence="1">
    <location>
        <begin position="226"/>
        <end position="241"/>
    </location>
</feature>
<dbReference type="KEGG" id="alim:106526587"/>
<dbReference type="InterPro" id="IPR026178">
    <property type="entry name" value="JSRP1"/>
</dbReference>
<evidence type="ECO:0000313" key="2">
    <source>
        <dbReference type="Proteomes" id="UP000192220"/>
    </source>
</evidence>
<organism evidence="2 3">
    <name type="scientific">Austrofundulus limnaeus</name>
    <name type="common">Annual killifish</name>
    <dbReference type="NCBI Taxonomy" id="52670"/>
    <lineage>
        <taxon>Eukaryota</taxon>
        <taxon>Metazoa</taxon>
        <taxon>Chordata</taxon>
        <taxon>Craniata</taxon>
        <taxon>Vertebrata</taxon>
        <taxon>Euteleostomi</taxon>
        <taxon>Actinopterygii</taxon>
        <taxon>Neopterygii</taxon>
        <taxon>Teleostei</taxon>
        <taxon>Neoteleostei</taxon>
        <taxon>Acanthomorphata</taxon>
        <taxon>Ovalentaria</taxon>
        <taxon>Atherinomorphae</taxon>
        <taxon>Cyprinodontiformes</taxon>
        <taxon>Rivulidae</taxon>
        <taxon>Austrofundulus</taxon>
    </lineage>
</organism>
<dbReference type="OrthoDB" id="9908757at2759"/>
<evidence type="ECO:0000256" key="1">
    <source>
        <dbReference type="SAM" id="MobiDB-lite"/>
    </source>
</evidence>
<feature type="compositionally biased region" description="Basic and acidic residues" evidence="1">
    <location>
        <begin position="189"/>
        <end position="203"/>
    </location>
</feature>
<sequence length="270" mass="31461">MSRGGMEDETFEEELWPPRADACPQKLVRQIRRPEMYTSRKFREEVAPVPLQPKSEPKILPRDPSFSKSKSLQKSLSLQNLTQIETPWENVTLNRCLLVAITIVVLASGVQRLHETFRSHGKTEDEAGLMLRRSGMLHHRKHWEPETSLWEVVFWWLPDLNDDEDEDIKGRKSKRGRTARASRGLRNRSPPDEKLLKQRDGKLKDRRAKKARDKKMKEEKRREEREEGEEAAEDERDEDAAAEQNTILGAKKKKNDKGMNEVKVTFKVLS</sequence>
<feature type="region of interest" description="Disordered" evidence="1">
    <location>
        <begin position="166"/>
        <end position="270"/>
    </location>
</feature>
<dbReference type="AlphaFoldDB" id="A0A2I4C9M9"/>
<dbReference type="Pfam" id="PF15312">
    <property type="entry name" value="JSRP"/>
    <property type="match status" value="1"/>
</dbReference>
<feature type="compositionally biased region" description="Basic residues" evidence="1">
    <location>
        <begin position="204"/>
        <end position="214"/>
    </location>
</feature>
<protein>
    <submittedName>
        <fullName evidence="3">Uncharacterized protein LOC106526587 isoform X1</fullName>
    </submittedName>
</protein>